<accession>A0A8H4KZ49</accession>
<keyword evidence="2" id="KW-1185">Reference proteome</keyword>
<dbReference type="AlphaFoldDB" id="A0A8H4KZ49"/>
<reference evidence="1 2" key="1">
    <citation type="submission" date="2020-01" db="EMBL/GenBank/DDBJ databases">
        <title>Identification and distribution of gene clusters putatively required for synthesis of sphingolipid metabolism inhibitors in phylogenetically diverse species of the filamentous fungus Fusarium.</title>
        <authorList>
            <person name="Kim H.-S."/>
            <person name="Busman M."/>
            <person name="Brown D.W."/>
            <person name="Divon H."/>
            <person name="Uhlig S."/>
            <person name="Proctor R.H."/>
        </authorList>
    </citation>
    <scope>NUCLEOTIDE SEQUENCE [LARGE SCALE GENOMIC DNA]</scope>
    <source>
        <strain evidence="1 2">NRRL 20459</strain>
    </source>
</reference>
<organism evidence="1 2">
    <name type="scientific">Fusarium albosuccineum</name>
    <dbReference type="NCBI Taxonomy" id="1237068"/>
    <lineage>
        <taxon>Eukaryota</taxon>
        <taxon>Fungi</taxon>
        <taxon>Dikarya</taxon>
        <taxon>Ascomycota</taxon>
        <taxon>Pezizomycotina</taxon>
        <taxon>Sordariomycetes</taxon>
        <taxon>Hypocreomycetidae</taxon>
        <taxon>Hypocreales</taxon>
        <taxon>Nectriaceae</taxon>
        <taxon>Fusarium</taxon>
        <taxon>Fusarium decemcellulare species complex</taxon>
    </lineage>
</organism>
<sequence length="374" mass="43206">MDDIFGKGSVDEIFSPLNGLFLHVKVEAALDKGLIAIVPDVDLEPADRQIGLHVSTAQYCITPNPTEFFNIRTIHKTLREKHHLVPSTTTSGDHGLCEAGAMGKAPARRPDHFISIAIREHQRVVNDLGIVGVANTYPCYQQDIERSRFGSFHPAAQHETLDFRLMWPPMAVLEFGPEMIDAVKEFLREHPEDNIPLNLALAAIIIFFDLERDGWKREVFAKLPLPVCPLDCTVIQEEDFMRWEIPKRQMIDIIEEIEQWTNVRLIQRDECRYFAHPDSMCVGRMTIKADDEEGMEKNTFQSKYAEFLELPHDIRLQTPLTFVVVHRVHEYQMSTRWPRAHKTLRQRIKGDCDDNILIETRSNNFSKRNYSEAF</sequence>
<dbReference type="Proteomes" id="UP000554235">
    <property type="component" value="Unassembled WGS sequence"/>
</dbReference>
<name>A0A8H4KZ49_9HYPO</name>
<dbReference type="OrthoDB" id="5386595at2759"/>
<proteinExistence type="predicted"/>
<dbReference type="EMBL" id="JAADYS010002361">
    <property type="protein sequence ID" value="KAF4458750.1"/>
    <property type="molecule type" value="Genomic_DNA"/>
</dbReference>
<protein>
    <submittedName>
        <fullName evidence="1">Uncharacterized protein</fullName>
    </submittedName>
</protein>
<evidence type="ECO:0000313" key="1">
    <source>
        <dbReference type="EMBL" id="KAF4458750.1"/>
    </source>
</evidence>
<gene>
    <name evidence="1" type="ORF">FALBO_14504</name>
</gene>
<comment type="caution">
    <text evidence="1">The sequence shown here is derived from an EMBL/GenBank/DDBJ whole genome shotgun (WGS) entry which is preliminary data.</text>
</comment>
<evidence type="ECO:0000313" key="2">
    <source>
        <dbReference type="Proteomes" id="UP000554235"/>
    </source>
</evidence>